<dbReference type="AlphaFoldDB" id="A0A4R8DRA1"/>
<dbReference type="GO" id="GO:0008770">
    <property type="term" value="F:[acyl-carrier-protein] phosphodiesterase activity"/>
    <property type="evidence" value="ECO:0007669"/>
    <property type="project" value="InterPro"/>
</dbReference>
<evidence type="ECO:0000313" key="5">
    <source>
        <dbReference type="Proteomes" id="UP000294498"/>
    </source>
</evidence>
<dbReference type="PANTHER" id="PTHR38764:SF1">
    <property type="entry name" value="ACYL CARRIER PROTEIN PHOSPHODIESTERASE"/>
    <property type="match status" value="1"/>
</dbReference>
<comment type="caution">
    <text evidence="4">The sequence shown here is derived from an EMBL/GenBank/DDBJ whole genome shotgun (WGS) entry which is preliminary data.</text>
</comment>
<dbReference type="PIRSF" id="PIRSF011489">
    <property type="entry name" value="DUF479"/>
    <property type="match status" value="1"/>
</dbReference>
<evidence type="ECO:0000256" key="1">
    <source>
        <dbReference type="ARBA" id="ARBA00022516"/>
    </source>
</evidence>
<dbReference type="Pfam" id="PF04336">
    <property type="entry name" value="ACP_PD"/>
    <property type="match status" value="1"/>
</dbReference>
<organism evidence="4 5">
    <name type="scientific">Dinghuibacter silviterrae</name>
    <dbReference type="NCBI Taxonomy" id="1539049"/>
    <lineage>
        <taxon>Bacteria</taxon>
        <taxon>Pseudomonadati</taxon>
        <taxon>Bacteroidota</taxon>
        <taxon>Chitinophagia</taxon>
        <taxon>Chitinophagales</taxon>
        <taxon>Chitinophagaceae</taxon>
        <taxon>Dinghuibacter</taxon>
    </lineage>
</organism>
<gene>
    <name evidence="4" type="ORF">EDB95_0880</name>
</gene>
<keyword evidence="1" id="KW-0444">Lipid biosynthesis</keyword>
<dbReference type="PANTHER" id="PTHR38764">
    <property type="entry name" value="ACYL CARRIER PROTEIN PHOSPHODIESTERASE"/>
    <property type="match status" value="1"/>
</dbReference>
<dbReference type="InterPro" id="IPR007431">
    <property type="entry name" value="ACP_PD"/>
</dbReference>
<sequence>MTGRELKIVLYIVGVNYLAHAYLSFGSDVVLVGNMVSDFVKGKSLEAYPVGIQKGIRLHRRIDDFTDAHPVFKEARQLLAPAVGRYSGAFLDIIFDHFLATDRFTTDGLAAFSQHVYSVIRKEETLLPPAFVQMFNYMVRQDWLYHYATREGIRRSLEGMVRRAKYVPAGAPIYALFERHYEALGDSYRKFFPELEAYAREHFAL</sequence>
<keyword evidence="3" id="KW-0443">Lipid metabolism</keyword>
<reference evidence="4 5" key="1">
    <citation type="submission" date="2019-03" db="EMBL/GenBank/DDBJ databases">
        <title>Genomic Encyclopedia of Type Strains, Phase IV (KMG-IV): sequencing the most valuable type-strain genomes for metagenomic binning, comparative biology and taxonomic classification.</title>
        <authorList>
            <person name="Goeker M."/>
        </authorList>
    </citation>
    <scope>NUCLEOTIDE SEQUENCE [LARGE SCALE GENOMIC DNA]</scope>
    <source>
        <strain evidence="4 5">DSM 100059</strain>
    </source>
</reference>
<keyword evidence="5" id="KW-1185">Reference proteome</keyword>
<evidence type="ECO:0000313" key="4">
    <source>
        <dbReference type="EMBL" id="TDW99866.1"/>
    </source>
</evidence>
<dbReference type="EMBL" id="SODV01000001">
    <property type="protein sequence ID" value="TDW99866.1"/>
    <property type="molecule type" value="Genomic_DNA"/>
</dbReference>
<proteinExistence type="predicted"/>
<evidence type="ECO:0000256" key="3">
    <source>
        <dbReference type="ARBA" id="ARBA00023098"/>
    </source>
</evidence>
<evidence type="ECO:0000256" key="2">
    <source>
        <dbReference type="ARBA" id="ARBA00022801"/>
    </source>
</evidence>
<accession>A0A4R8DRA1</accession>
<dbReference type="Proteomes" id="UP000294498">
    <property type="component" value="Unassembled WGS sequence"/>
</dbReference>
<name>A0A4R8DRA1_9BACT</name>
<protein>
    <submittedName>
        <fullName evidence="4">Acyl carrier protein phosphodiesterase</fullName>
    </submittedName>
</protein>
<keyword evidence="2" id="KW-0378">Hydrolase</keyword>
<dbReference type="GO" id="GO:0006633">
    <property type="term" value="P:fatty acid biosynthetic process"/>
    <property type="evidence" value="ECO:0007669"/>
    <property type="project" value="InterPro"/>
</dbReference>